<gene>
    <name evidence="2" type="ORF">RJT34_30190</name>
</gene>
<evidence type="ECO:0000256" key="1">
    <source>
        <dbReference type="SAM" id="MobiDB-lite"/>
    </source>
</evidence>
<comment type="caution">
    <text evidence="2">The sequence shown here is derived from an EMBL/GenBank/DDBJ whole genome shotgun (WGS) entry which is preliminary data.</text>
</comment>
<evidence type="ECO:0000313" key="2">
    <source>
        <dbReference type="EMBL" id="KAK7262615.1"/>
    </source>
</evidence>
<reference evidence="2 3" key="1">
    <citation type="submission" date="2024-01" db="EMBL/GenBank/DDBJ databases">
        <title>The genomes of 5 underutilized Papilionoideae crops provide insights into root nodulation and disease resistance.</title>
        <authorList>
            <person name="Yuan L."/>
        </authorList>
    </citation>
    <scope>NUCLEOTIDE SEQUENCE [LARGE SCALE GENOMIC DNA]</scope>
    <source>
        <strain evidence="2">LY-2023</strain>
        <tissue evidence="2">Leaf</tissue>
    </source>
</reference>
<organism evidence="2 3">
    <name type="scientific">Clitoria ternatea</name>
    <name type="common">Butterfly pea</name>
    <dbReference type="NCBI Taxonomy" id="43366"/>
    <lineage>
        <taxon>Eukaryota</taxon>
        <taxon>Viridiplantae</taxon>
        <taxon>Streptophyta</taxon>
        <taxon>Embryophyta</taxon>
        <taxon>Tracheophyta</taxon>
        <taxon>Spermatophyta</taxon>
        <taxon>Magnoliopsida</taxon>
        <taxon>eudicotyledons</taxon>
        <taxon>Gunneridae</taxon>
        <taxon>Pentapetalae</taxon>
        <taxon>rosids</taxon>
        <taxon>fabids</taxon>
        <taxon>Fabales</taxon>
        <taxon>Fabaceae</taxon>
        <taxon>Papilionoideae</taxon>
        <taxon>50 kb inversion clade</taxon>
        <taxon>NPAAA clade</taxon>
        <taxon>indigoferoid/millettioid clade</taxon>
        <taxon>Phaseoleae</taxon>
        <taxon>Clitoria</taxon>
    </lineage>
</organism>
<name>A0AAN9I3U1_CLITE</name>
<dbReference type="EMBL" id="JAYKXN010000008">
    <property type="protein sequence ID" value="KAK7262615.1"/>
    <property type="molecule type" value="Genomic_DNA"/>
</dbReference>
<feature type="region of interest" description="Disordered" evidence="1">
    <location>
        <begin position="127"/>
        <end position="158"/>
    </location>
</feature>
<accession>A0AAN9I3U1</accession>
<protein>
    <submittedName>
        <fullName evidence="2">Uncharacterized protein</fullName>
    </submittedName>
</protein>
<feature type="compositionally biased region" description="Basic and acidic residues" evidence="1">
    <location>
        <begin position="134"/>
        <end position="144"/>
    </location>
</feature>
<evidence type="ECO:0000313" key="3">
    <source>
        <dbReference type="Proteomes" id="UP001359559"/>
    </source>
</evidence>
<keyword evidence="3" id="KW-1185">Reference proteome</keyword>
<dbReference type="Proteomes" id="UP001359559">
    <property type="component" value="Unassembled WGS sequence"/>
</dbReference>
<dbReference type="AlphaFoldDB" id="A0AAN9I3U1"/>
<sequence>MGIKDTDIYIIKEPDHVVVYSDGISHDSGHETGNDHQNIAESYEQISETIKHHSSEENTKEYEVKECTKEVSIKTSDISNVKKYKKLSPNSVGVLSEKSYKRKGSVQIKPKIPQPFSLATEKRALVGTGPAFEEDNKSSNERKSLNKKYAMTMGQRRG</sequence>
<proteinExistence type="predicted"/>